<feature type="domain" description="DNA2/NAM7 helicase-like C-terminal" evidence="2">
    <location>
        <begin position="869"/>
        <end position="1040"/>
    </location>
</feature>
<dbReference type="AlphaFoldDB" id="A0A556N3B3"/>
<name>A0A556N3B3_9FLAO</name>
<keyword evidence="4" id="KW-1185">Reference proteome</keyword>
<dbReference type="EMBL" id="VLPL01000002">
    <property type="protein sequence ID" value="TSJ46694.1"/>
    <property type="molecule type" value="Genomic_DNA"/>
</dbReference>
<organism evidence="3 4">
    <name type="scientific">Fluviicola chungangensis</name>
    <dbReference type="NCBI Taxonomy" id="2597671"/>
    <lineage>
        <taxon>Bacteria</taxon>
        <taxon>Pseudomonadati</taxon>
        <taxon>Bacteroidota</taxon>
        <taxon>Flavobacteriia</taxon>
        <taxon>Flavobacteriales</taxon>
        <taxon>Crocinitomicaceae</taxon>
        <taxon>Fluviicola</taxon>
    </lineage>
</organism>
<dbReference type="SUPFAM" id="SSF52540">
    <property type="entry name" value="P-loop containing nucleoside triphosphate hydrolases"/>
    <property type="match status" value="1"/>
</dbReference>
<reference evidence="3 4" key="1">
    <citation type="submission" date="2019-07" db="EMBL/GenBank/DDBJ databases">
        <authorList>
            <person name="Huq M.A."/>
        </authorList>
    </citation>
    <scope>NUCLEOTIDE SEQUENCE [LARGE SCALE GENOMIC DNA]</scope>
    <source>
        <strain evidence="3 4">MAH-3</strain>
    </source>
</reference>
<dbReference type="Gene3D" id="3.40.50.300">
    <property type="entry name" value="P-loop containing nucleotide triphosphate hydrolases"/>
    <property type="match status" value="3"/>
</dbReference>
<dbReference type="Proteomes" id="UP000316008">
    <property type="component" value="Unassembled WGS sequence"/>
</dbReference>
<evidence type="ECO:0000313" key="4">
    <source>
        <dbReference type="Proteomes" id="UP000316008"/>
    </source>
</evidence>
<dbReference type="PANTHER" id="PTHR10887">
    <property type="entry name" value="DNA2/NAM7 HELICASE FAMILY"/>
    <property type="match status" value="1"/>
</dbReference>
<evidence type="ECO:0000313" key="3">
    <source>
        <dbReference type="EMBL" id="TSJ46694.1"/>
    </source>
</evidence>
<dbReference type="InterPro" id="IPR045055">
    <property type="entry name" value="DNA2/NAM7-like"/>
</dbReference>
<dbReference type="Pfam" id="PF13086">
    <property type="entry name" value="AAA_11"/>
    <property type="match status" value="1"/>
</dbReference>
<protein>
    <submittedName>
        <fullName evidence="3">Uncharacterized protein</fullName>
    </submittedName>
</protein>
<dbReference type="GO" id="GO:0004386">
    <property type="term" value="F:helicase activity"/>
    <property type="evidence" value="ECO:0007669"/>
    <property type="project" value="InterPro"/>
</dbReference>
<gene>
    <name evidence="3" type="ORF">FO442_05915</name>
</gene>
<feature type="domain" description="DNA2/NAM7 helicase helicase" evidence="1">
    <location>
        <begin position="222"/>
        <end position="297"/>
    </location>
</feature>
<dbReference type="InterPro" id="IPR041677">
    <property type="entry name" value="DNA2/NAM7_AAA_11"/>
</dbReference>
<dbReference type="OrthoDB" id="9757917at2"/>
<dbReference type="InterPro" id="IPR047187">
    <property type="entry name" value="SF1_C_Upf1"/>
</dbReference>
<dbReference type="InterPro" id="IPR027417">
    <property type="entry name" value="P-loop_NTPase"/>
</dbReference>
<comment type="caution">
    <text evidence="3">The sequence shown here is derived from an EMBL/GenBank/DDBJ whole genome shotgun (WGS) entry which is preliminary data.</text>
</comment>
<dbReference type="Pfam" id="PF13087">
    <property type="entry name" value="AAA_12"/>
    <property type="match status" value="1"/>
</dbReference>
<dbReference type="CDD" id="cd18808">
    <property type="entry name" value="SF1_C_Upf1"/>
    <property type="match status" value="1"/>
</dbReference>
<evidence type="ECO:0000259" key="2">
    <source>
        <dbReference type="Pfam" id="PF13087"/>
    </source>
</evidence>
<proteinExistence type="predicted"/>
<dbReference type="RefSeq" id="WP_144332231.1">
    <property type="nucleotide sequence ID" value="NZ_VLPL01000002.1"/>
</dbReference>
<sequence length="1124" mass="130494">MSYPSTNIGDFIHALSDMPRTDMLVNLTESAHSLVRLNELPQDKFQVQVDGNWKTIWQTANKFRLESDVNSLCLVFGTVSSTIQTGAIRSPLLIVPLNWEYTRINNTLQLELQEEFMEINPYIRFLYSEWNKESLRDFPDDLDLEEKLDWVGDQFKKLNPQAELSHELYIGNFHYHRFHLLRELEGIERSEIKSSLVQQLLGNDFEDPEELDFPPDLIEPADTDQKQVLNTLKSKNVLLQGPPGTGKSQVLINIIGKTLNNQLKTLVVSEKKVALDVLVKKLSELELDPFAFVVHSQTKSKDLLTQLKTTWNKIESSVTEPAVNLRLSEQLYANLQLLLDRLNTSDYFAGVSYKVLRELLRETPIQEEKFSSLIPDLDEWLKYKPTIQKVDLQLKGFSKLNGLKPAFFEQWNGDQLIKNSLNSLNSLQARMKDLITFSDLERTIAVLGRCQLVENEQYKAYSRLISKPKEWKKFRKHVLLLEELKDKLASAHNENQIWKQIPSKSQLESWEKSTTWLQLHRRKKTIAKLLNDPSVLPEIALANWKDYLAETEKIKELEGYFRELGLDANRHALEMGIRYASSLEKESGSVLSEIASWPKERRQTIIESGPELNELRSNLVRYFDWKESEMLSDFLLRKQAEFVELSGLYEDLKQLPRFFFLLLDRANSWEEMQALILFSSLKKIESLNPELVKFSGDSLKERLDALIETENTEFADFARSLRFRIQKQFSDFEELLRTPAQKLSPAQKELKTRLKKGKSLLVKEFAKSRNTITIRNLIASDAKEWVQLLVPIWLATPNQVADHFPLEVNLFDLVLFDEASQLPLPSSLGSLFRSKRALVAGDEQQMAPSAYFGKNFGFHDLLHQASYYFERVPLRHHYRSEYPELIRFSNKHFYKDELIVYPSPKSKQVLFHHYTGNGVFEERKNPAEAQAVADYLESFKNWDKQTLGIVAFSEEQLKTIWKACSLRVQELITLKQEENTLFFKALENVQGDEADCLIISLGYGRNPEGSFQMRFGPLNQVNGHKRLNVLLTRAKQEMHFFTSVKAADFELSENESVNLLRRFLQELETSQVPDRTFFFPYGLEIEAIEGDEVRFKNSYAQIPNGEDLVTFHRVMNQRGWHLNY</sequence>
<dbReference type="InterPro" id="IPR041679">
    <property type="entry name" value="DNA2/NAM7-like_C"/>
</dbReference>
<evidence type="ECO:0000259" key="1">
    <source>
        <dbReference type="Pfam" id="PF13086"/>
    </source>
</evidence>
<dbReference type="PANTHER" id="PTHR10887:SF495">
    <property type="entry name" value="HELICASE SENATAXIN ISOFORM X1-RELATED"/>
    <property type="match status" value="1"/>
</dbReference>
<accession>A0A556N3B3</accession>